<dbReference type="EMBL" id="CAJVPY010051256">
    <property type="protein sequence ID" value="CAG8814386.1"/>
    <property type="molecule type" value="Genomic_DNA"/>
</dbReference>
<dbReference type="AlphaFoldDB" id="A0A9N9P8B7"/>
<evidence type="ECO:0000256" key="1">
    <source>
        <dbReference type="SAM" id="MobiDB-lite"/>
    </source>
</evidence>
<gene>
    <name evidence="2" type="ORF">DERYTH_LOCUS25955</name>
</gene>
<dbReference type="Proteomes" id="UP000789405">
    <property type="component" value="Unassembled WGS sequence"/>
</dbReference>
<name>A0A9N9P8B7_9GLOM</name>
<reference evidence="2" key="1">
    <citation type="submission" date="2021-06" db="EMBL/GenBank/DDBJ databases">
        <authorList>
            <person name="Kallberg Y."/>
            <person name="Tangrot J."/>
            <person name="Rosling A."/>
        </authorList>
    </citation>
    <scope>NUCLEOTIDE SEQUENCE</scope>
    <source>
        <strain evidence="2">MA453B</strain>
    </source>
</reference>
<keyword evidence="3" id="KW-1185">Reference proteome</keyword>
<proteinExistence type="predicted"/>
<comment type="caution">
    <text evidence="2">The sequence shown here is derived from an EMBL/GenBank/DDBJ whole genome shotgun (WGS) entry which is preliminary data.</text>
</comment>
<feature type="region of interest" description="Disordered" evidence="1">
    <location>
        <begin position="35"/>
        <end position="57"/>
    </location>
</feature>
<organism evidence="2 3">
    <name type="scientific">Dentiscutata erythropus</name>
    <dbReference type="NCBI Taxonomy" id="1348616"/>
    <lineage>
        <taxon>Eukaryota</taxon>
        <taxon>Fungi</taxon>
        <taxon>Fungi incertae sedis</taxon>
        <taxon>Mucoromycota</taxon>
        <taxon>Glomeromycotina</taxon>
        <taxon>Glomeromycetes</taxon>
        <taxon>Diversisporales</taxon>
        <taxon>Gigasporaceae</taxon>
        <taxon>Dentiscutata</taxon>
    </lineage>
</organism>
<evidence type="ECO:0000313" key="2">
    <source>
        <dbReference type="EMBL" id="CAG8814386.1"/>
    </source>
</evidence>
<feature type="non-terminal residue" evidence="2">
    <location>
        <position position="1"/>
    </location>
</feature>
<sequence length="57" mass="6366">LLKSNFNKMVYDDVSKQDQITTNNNEEENFILPMDNSNLSFAPTSAPIGTSTGRNNE</sequence>
<evidence type="ECO:0000313" key="3">
    <source>
        <dbReference type="Proteomes" id="UP000789405"/>
    </source>
</evidence>
<accession>A0A9N9P8B7</accession>
<protein>
    <submittedName>
        <fullName evidence="2">12254_t:CDS:1</fullName>
    </submittedName>
</protein>